<sequence>MCVENSRIWPYYEVRDLFGYSAPVGVEREVFNPDALSTIITHGESKTDIVVYDDIESIKAKANLAKEICLGGVSVWSIDQDGDSGDLFGAINEIVTKIPNPDQLIQDLMVALNRDGTVPDNFWDVIASRVSLLVDNYSLSQSYAYQLLLLASTRMYNLVTVQLEKLLSQGDLSADKFAIYKKWTTISVNRQLHQLMIGDGRQFWSCKINQSSDSSPDKCPTSYLSPVGVYEVTWDLINREGFESLLVERLQISLNDLEMSTAYYPIIGGCRDPGLAAALISPNTSAPHVAMKTRAKYRTSKGPRIKKFGKRSMEDPFVSDPFCELDTHWNGMLRAKDSFFENPEPSIQEYIQTAQLEIMRLETVGLSKEASLLEVMTNLEEVLVTITSGSHILVQTYGYIAALDEALEAERQQLAARNTVESILLELGLTLIGFAIGPVAGLVGRGIMTISRTVGNVLKTARAARGGKAIQDAAKLEQTVVNGFTSINKIKEAVGSLRSMMTP</sequence>
<dbReference type="InterPro" id="IPR001223">
    <property type="entry name" value="Glyco_hydro18_cat"/>
</dbReference>
<evidence type="ECO:0000313" key="3">
    <source>
        <dbReference type="EMBL" id="KAK9670946.1"/>
    </source>
</evidence>
<feature type="non-terminal residue" evidence="3">
    <location>
        <position position="503"/>
    </location>
</feature>
<dbReference type="Proteomes" id="UP001479436">
    <property type="component" value="Unassembled WGS sequence"/>
</dbReference>
<dbReference type="EMBL" id="JASJQH010010345">
    <property type="protein sequence ID" value="KAK9670946.1"/>
    <property type="molecule type" value="Genomic_DNA"/>
</dbReference>
<organism evidence="3 4">
    <name type="scientific">Basidiobolus ranarum</name>
    <dbReference type="NCBI Taxonomy" id="34480"/>
    <lineage>
        <taxon>Eukaryota</taxon>
        <taxon>Fungi</taxon>
        <taxon>Fungi incertae sedis</taxon>
        <taxon>Zoopagomycota</taxon>
        <taxon>Entomophthoromycotina</taxon>
        <taxon>Basidiobolomycetes</taxon>
        <taxon>Basidiobolales</taxon>
        <taxon>Basidiobolaceae</taxon>
        <taxon>Basidiobolus</taxon>
    </lineage>
</organism>
<accession>A0ABR2VKM6</accession>
<dbReference type="SUPFAM" id="SSF51445">
    <property type="entry name" value="(Trans)glycosidases"/>
    <property type="match status" value="1"/>
</dbReference>
<feature type="domain" description="GH18" evidence="2">
    <location>
        <begin position="1"/>
        <end position="98"/>
    </location>
</feature>
<evidence type="ECO:0000259" key="2">
    <source>
        <dbReference type="PROSITE" id="PS51910"/>
    </source>
</evidence>
<dbReference type="InterPro" id="IPR017853">
    <property type="entry name" value="GH"/>
</dbReference>
<name>A0ABR2VKM6_9FUNG</name>
<proteinExistence type="predicted"/>
<protein>
    <recommendedName>
        <fullName evidence="2">GH18 domain-containing protein</fullName>
    </recommendedName>
</protein>
<keyword evidence="1" id="KW-0812">Transmembrane</keyword>
<dbReference type="PROSITE" id="PS51910">
    <property type="entry name" value="GH18_2"/>
    <property type="match status" value="1"/>
</dbReference>
<evidence type="ECO:0000256" key="1">
    <source>
        <dbReference type="SAM" id="Phobius"/>
    </source>
</evidence>
<keyword evidence="1" id="KW-1133">Transmembrane helix</keyword>
<keyword evidence="4" id="KW-1185">Reference proteome</keyword>
<dbReference type="Gene3D" id="3.20.20.80">
    <property type="entry name" value="Glycosidases"/>
    <property type="match status" value="1"/>
</dbReference>
<feature type="transmembrane region" description="Helical" evidence="1">
    <location>
        <begin position="423"/>
        <end position="443"/>
    </location>
</feature>
<reference evidence="3 4" key="1">
    <citation type="submission" date="2023-04" db="EMBL/GenBank/DDBJ databases">
        <title>Genome of Basidiobolus ranarum AG-B5.</title>
        <authorList>
            <person name="Stajich J.E."/>
            <person name="Carter-House D."/>
            <person name="Gryganskyi A."/>
        </authorList>
    </citation>
    <scope>NUCLEOTIDE SEQUENCE [LARGE SCALE GENOMIC DNA]</scope>
    <source>
        <strain evidence="3 4">AG-B5</strain>
    </source>
</reference>
<gene>
    <name evidence="3" type="ORF">K7432_017209</name>
</gene>
<comment type="caution">
    <text evidence="3">The sequence shown here is derived from an EMBL/GenBank/DDBJ whole genome shotgun (WGS) entry which is preliminary data.</text>
</comment>
<keyword evidence="1" id="KW-0472">Membrane</keyword>
<evidence type="ECO:0000313" key="4">
    <source>
        <dbReference type="Proteomes" id="UP001479436"/>
    </source>
</evidence>